<accession>A0A073KDA3</accession>
<keyword evidence="2" id="KW-1185">Reference proteome</keyword>
<dbReference type="RefSeq" id="WP_034637726.1">
    <property type="nucleotide sequence ID" value="NZ_CBCSJC010000003.1"/>
</dbReference>
<gene>
    <name evidence="1" type="ORF">BAMA_17835</name>
</gene>
<evidence type="ECO:0000313" key="2">
    <source>
        <dbReference type="Proteomes" id="UP000027822"/>
    </source>
</evidence>
<organism evidence="1 2">
    <name type="scientific">Bacillus manliponensis</name>
    <dbReference type="NCBI Taxonomy" id="574376"/>
    <lineage>
        <taxon>Bacteria</taxon>
        <taxon>Bacillati</taxon>
        <taxon>Bacillota</taxon>
        <taxon>Bacilli</taxon>
        <taxon>Bacillales</taxon>
        <taxon>Bacillaceae</taxon>
        <taxon>Bacillus</taxon>
        <taxon>Bacillus cereus group</taxon>
    </lineage>
</organism>
<dbReference type="SUPFAM" id="SSF53795">
    <property type="entry name" value="PEP carboxykinase-like"/>
    <property type="match status" value="1"/>
</dbReference>
<comment type="caution">
    <text evidence="1">The sequence shown here is derived from an EMBL/GenBank/DDBJ whole genome shotgun (WGS) entry which is preliminary data.</text>
</comment>
<dbReference type="Proteomes" id="UP000027822">
    <property type="component" value="Unassembled WGS sequence"/>
</dbReference>
<dbReference type="InterPro" id="IPR027417">
    <property type="entry name" value="P-loop_NTPase"/>
</dbReference>
<name>A0A073KDA3_9BACI</name>
<sequence>MRTIKRQIYKAFGLTVCSEFLLPELSTYEIDIGRADVVIEVKDLTKVWNELANSTRKFIVTDRMVMFRITDTAIFSVLEGKKIIVSPIEKYDEGKLRLYILGTCMGALLMQRKILPLHGSAIAINGKAYAFIGNSGVGKSTLASAFLKKGYELISDDVIPVSVSEKGIPFVTPSYPQQKLWEESIYAFGMNKVEYSPLFERETKYAVPVSSRFVNETLPLAGLFELVKGERDDIQIHSIKKLERFRTMFSHTYRNFLIGRLGLLEWHFKMCANIVNQIDMFQLQRPNDGFTANELVDVVLDSIRKGEKE</sequence>
<dbReference type="eggNOG" id="COG1493">
    <property type="taxonomic scope" value="Bacteria"/>
</dbReference>
<dbReference type="STRING" id="574376.BAMA_17835"/>
<dbReference type="EMBL" id="JOTN01000004">
    <property type="protein sequence ID" value="KEK20298.1"/>
    <property type="molecule type" value="Genomic_DNA"/>
</dbReference>
<protein>
    <submittedName>
        <fullName evidence="1">Aldolase</fullName>
    </submittedName>
</protein>
<dbReference type="AlphaFoldDB" id="A0A073KDA3"/>
<evidence type="ECO:0000313" key="1">
    <source>
        <dbReference type="EMBL" id="KEK20298.1"/>
    </source>
</evidence>
<proteinExistence type="predicted"/>
<reference evidence="1 2" key="1">
    <citation type="submission" date="2014-06" db="EMBL/GenBank/DDBJ databases">
        <title>Draft genome sequence of Bacillus manliponensis JCM 15802 (MCCC 1A00708).</title>
        <authorList>
            <person name="Lai Q."/>
            <person name="Liu Y."/>
            <person name="Shao Z."/>
        </authorList>
    </citation>
    <scope>NUCLEOTIDE SEQUENCE [LARGE SCALE GENOMIC DNA]</scope>
    <source>
        <strain evidence="1 2">JCM 15802</strain>
    </source>
</reference>
<dbReference type="OrthoDB" id="5430844at2"/>
<dbReference type="Gene3D" id="3.40.50.300">
    <property type="entry name" value="P-loop containing nucleotide triphosphate hydrolases"/>
    <property type="match status" value="1"/>
</dbReference>